<accession>X1SC68</accession>
<name>X1SC68_9ZZZZ</name>
<protein>
    <submittedName>
        <fullName evidence="1">Uncharacterized protein</fullName>
    </submittedName>
</protein>
<proteinExistence type="predicted"/>
<sequence>MKYKVRIKGTDIEKDIKASNSLEAGVKYCEKQGFNYRVFANKLEVETQRKEKKQDD</sequence>
<reference evidence="1" key="1">
    <citation type="journal article" date="2014" name="Front. Microbiol.">
        <title>High frequency of phylogenetically diverse reductive dehalogenase-homologous genes in deep subseafloor sedimentary metagenomes.</title>
        <authorList>
            <person name="Kawai M."/>
            <person name="Futagami T."/>
            <person name="Toyoda A."/>
            <person name="Takaki Y."/>
            <person name="Nishi S."/>
            <person name="Hori S."/>
            <person name="Arai W."/>
            <person name="Tsubouchi T."/>
            <person name="Morono Y."/>
            <person name="Uchiyama I."/>
            <person name="Ito T."/>
            <person name="Fujiyama A."/>
            <person name="Inagaki F."/>
            <person name="Takami H."/>
        </authorList>
    </citation>
    <scope>NUCLEOTIDE SEQUENCE</scope>
    <source>
        <strain evidence="1">Expedition CK06-06</strain>
    </source>
</reference>
<gene>
    <name evidence="1" type="ORF">S12H4_30529</name>
</gene>
<dbReference type="AlphaFoldDB" id="X1SC68"/>
<comment type="caution">
    <text evidence="1">The sequence shown here is derived from an EMBL/GenBank/DDBJ whole genome shotgun (WGS) entry which is preliminary data.</text>
</comment>
<organism evidence="1">
    <name type="scientific">marine sediment metagenome</name>
    <dbReference type="NCBI Taxonomy" id="412755"/>
    <lineage>
        <taxon>unclassified sequences</taxon>
        <taxon>metagenomes</taxon>
        <taxon>ecological metagenomes</taxon>
    </lineage>
</organism>
<dbReference type="EMBL" id="BARW01017713">
    <property type="protein sequence ID" value="GAI90563.1"/>
    <property type="molecule type" value="Genomic_DNA"/>
</dbReference>
<evidence type="ECO:0000313" key="1">
    <source>
        <dbReference type="EMBL" id="GAI90563.1"/>
    </source>
</evidence>